<dbReference type="Proteomes" id="UP001175211">
    <property type="component" value="Unassembled WGS sequence"/>
</dbReference>
<keyword evidence="1" id="KW-0472">Membrane</keyword>
<keyword evidence="1" id="KW-0812">Transmembrane</keyword>
<feature type="transmembrane region" description="Helical" evidence="1">
    <location>
        <begin position="141"/>
        <end position="162"/>
    </location>
</feature>
<protein>
    <submittedName>
        <fullName evidence="2">Uncharacterized protein</fullName>
    </submittedName>
</protein>
<gene>
    <name evidence="2" type="ORF">EV420DRAFT_1532669</name>
</gene>
<comment type="caution">
    <text evidence="2">The sequence shown here is derived from an EMBL/GenBank/DDBJ whole genome shotgun (WGS) entry which is preliminary data.</text>
</comment>
<evidence type="ECO:0000313" key="2">
    <source>
        <dbReference type="EMBL" id="KAK0460524.1"/>
    </source>
</evidence>
<keyword evidence="3" id="KW-1185">Reference proteome</keyword>
<accession>A0AA39N7M5</accession>
<dbReference type="AlphaFoldDB" id="A0AA39N7M5"/>
<evidence type="ECO:0000256" key="1">
    <source>
        <dbReference type="SAM" id="Phobius"/>
    </source>
</evidence>
<dbReference type="GeneID" id="85356277"/>
<dbReference type="EMBL" id="JAUEPS010000012">
    <property type="protein sequence ID" value="KAK0460524.1"/>
    <property type="molecule type" value="Genomic_DNA"/>
</dbReference>
<dbReference type="RefSeq" id="XP_060332563.1">
    <property type="nucleotide sequence ID" value="XM_060472729.1"/>
</dbReference>
<evidence type="ECO:0000313" key="3">
    <source>
        <dbReference type="Proteomes" id="UP001175211"/>
    </source>
</evidence>
<reference evidence="2" key="1">
    <citation type="submission" date="2023-06" db="EMBL/GenBank/DDBJ databases">
        <authorList>
            <consortium name="Lawrence Berkeley National Laboratory"/>
            <person name="Ahrendt S."/>
            <person name="Sahu N."/>
            <person name="Indic B."/>
            <person name="Wong-Bajracharya J."/>
            <person name="Merenyi Z."/>
            <person name="Ke H.-M."/>
            <person name="Monk M."/>
            <person name="Kocsube S."/>
            <person name="Drula E."/>
            <person name="Lipzen A."/>
            <person name="Balint B."/>
            <person name="Henrissat B."/>
            <person name="Andreopoulos B."/>
            <person name="Martin F.M."/>
            <person name="Harder C.B."/>
            <person name="Rigling D."/>
            <person name="Ford K.L."/>
            <person name="Foster G.D."/>
            <person name="Pangilinan J."/>
            <person name="Papanicolaou A."/>
            <person name="Barry K."/>
            <person name="LaButti K."/>
            <person name="Viragh M."/>
            <person name="Koriabine M."/>
            <person name="Yan M."/>
            <person name="Riley R."/>
            <person name="Champramary S."/>
            <person name="Plett K.L."/>
            <person name="Tsai I.J."/>
            <person name="Slot J."/>
            <person name="Sipos G."/>
            <person name="Plett J."/>
            <person name="Nagy L.G."/>
            <person name="Grigoriev I.V."/>
        </authorList>
    </citation>
    <scope>NUCLEOTIDE SEQUENCE</scope>
    <source>
        <strain evidence="2">CCBAS 213</strain>
    </source>
</reference>
<sequence length="175" mass="19090">MSLHADYSRYPSESFPDRLIGTKLNRSPDSDEFVSTQSWSLLSHSSRASSVTLSPLSDSNQASSLPLSLPSDSNQMLPAPVLLPYSDQTSLSLPYLPSDSTQASSSSPILLSDSNQTSSSPVIASTTVPKRVVHASSLSTGFRWILMILMFTIARAGFEVLLRRYCTHVFPLSYL</sequence>
<proteinExistence type="predicted"/>
<name>A0AA39N7M5_ARMTA</name>
<keyword evidence="1" id="KW-1133">Transmembrane helix</keyword>
<organism evidence="2 3">
    <name type="scientific">Armillaria tabescens</name>
    <name type="common">Ringless honey mushroom</name>
    <name type="synonym">Agaricus tabescens</name>
    <dbReference type="NCBI Taxonomy" id="1929756"/>
    <lineage>
        <taxon>Eukaryota</taxon>
        <taxon>Fungi</taxon>
        <taxon>Dikarya</taxon>
        <taxon>Basidiomycota</taxon>
        <taxon>Agaricomycotina</taxon>
        <taxon>Agaricomycetes</taxon>
        <taxon>Agaricomycetidae</taxon>
        <taxon>Agaricales</taxon>
        <taxon>Marasmiineae</taxon>
        <taxon>Physalacriaceae</taxon>
        <taxon>Desarmillaria</taxon>
    </lineage>
</organism>